<accession>B4RH85</accession>
<protein>
    <submittedName>
        <fullName evidence="1">Uncharacterized protein</fullName>
    </submittedName>
</protein>
<evidence type="ECO:0000313" key="1">
    <source>
        <dbReference type="EMBL" id="ACG79033.1"/>
    </source>
</evidence>
<dbReference type="InterPro" id="IPR006311">
    <property type="entry name" value="TAT_signal"/>
</dbReference>
<dbReference type="RefSeq" id="WP_012523171.1">
    <property type="nucleotide sequence ID" value="NC_011144.1"/>
</dbReference>
<gene>
    <name evidence="1" type="ordered locus">PHZ_c2624</name>
</gene>
<evidence type="ECO:0000313" key="2">
    <source>
        <dbReference type="Proteomes" id="UP000001868"/>
    </source>
</evidence>
<dbReference type="eggNOG" id="ENOG502ZREC">
    <property type="taxonomic scope" value="Bacteria"/>
</dbReference>
<dbReference type="KEGG" id="pzu:PHZ_c2624"/>
<sequence>MSPERRRLLGQTAAALVAAAAVTVLVVLPAEYGRDPTGFGRLTGLTRLAGEQAAVLSAEESAAAAAVHRPAPAPWRSDVLEIRLEAGGGPGAEVERKVWMEPGQSFVYAWEADGEVYSDFHGETLPEPRMEVMTYRVEDPLAGGAAKVANGGFVAPMAGFHGWFFRNLEPRPVTIRVKLAGFYELRPYETPKPR</sequence>
<dbReference type="Proteomes" id="UP000001868">
    <property type="component" value="Chromosome"/>
</dbReference>
<organism evidence="1 2">
    <name type="scientific">Phenylobacterium zucineum (strain HLK1)</name>
    <dbReference type="NCBI Taxonomy" id="450851"/>
    <lineage>
        <taxon>Bacteria</taxon>
        <taxon>Pseudomonadati</taxon>
        <taxon>Pseudomonadota</taxon>
        <taxon>Alphaproteobacteria</taxon>
        <taxon>Caulobacterales</taxon>
        <taxon>Caulobacteraceae</taxon>
        <taxon>Phenylobacterium</taxon>
    </lineage>
</organism>
<dbReference type="AlphaFoldDB" id="B4RH85"/>
<dbReference type="EMBL" id="CP000747">
    <property type="protein sequence ID" value="ACG79033.1"/>
    <property type="molecule type" value="Genomic_DNA"/>
</dbReference>
<reference evidence="1 2" key="1">
    <citation type="journal article" date="2008" name="BMC Genomics">
        <title>Complete genome of Phenylobacterium zucineum - a novel facultative intracellular bacterium isolated from human erythroleukemia cell line K562.</title>
        <authorList>
            <person name="Luo Y."/>
            <person name="Xu X."/>
            <person name="Ding Z."/>
            <person name="Liu Z."/>
            <person name="Zhang B."/>
            <person name="Yan Z."/>
            <person name="Sun J."/>
            <person name="Hu S."/>
            <person name="Hu X."/>
        </authorList>
    </citation>
    <scope>NUCLEOTIDE SEQUENCE [LARGE SCALE GENOMIC DNA]</scope>
    <source>
        <strain evidence="1 2">HLK1</strain>
    </source>
</reference>
<dbReference type="HOGENOM" id="CLU_113667_0_0_5"/>
<dbReference type="PROSITE" id="PS51318">
    <property type="entry name" value="TAT"/>
    <property type="match status" value="1"/>
</dbReference>
<name>B4RH85_PHEZH</name>
<dbReference type="OrthoDB" id="952847at2"/>
<dbReference type="STRING" id="450851.PHZ_c2624"/>
<keyword evidence="2" id="KW-1185">Reference proteome</keyword>
<proteinExistence type="predicted"/>